<dbReference type="Pfam" id="PF08808">
    <property type="entry name" value="RES"/>
    <property type="match status" value="1"/>
</dbReference>
<dbReference type="EMBL" id="JAZHOG010000003">
    <property type="protein sequence ID" value="MEJ8567222.1"/>
    <property type="molecule type" value="Genomic_DNA"/>
</dbReference>
<dbReference type="SMART" id="SM00953">
    <property type="entry name" value="RES"/>
    <property type="match status" value="1"/>
</dbReference>
<name>A0AAW9R5Z6_9GAMM</name>
<keyword evidence="3" id="KW-1185">Reference proteome</keyword>
<feature type="domain" description="RES" evidence="1">
    <location>
        <begin position="86"/>
        <end position="221"/>
    </location>
</feature>
<reference evidence="2 3" key="1">
    <citation type="submission" date="2024-02" db="EMBL/GenBank/DDBJ databases">
        <title>A novel Wenzhouxiangellaceae bacterium, isolated from coastal sediments.</title>
        <authorList>
            <person name="Du Z.-J."/>
            <person name="Ye Y.-Q."/>
            <person name="Zhang X.-Y."/>
        </authorList>
    </citation>
    <scope>NUCLEOTIDE SEQUENCE [LARGE SCALE GENOMIC DNA]</scope>
    <source>
        <strain evidence="2 3">CH-27</strain>
    </source>
</reference>
<proteinExistence type="predicted"/>
<organism evidence="2 3">
    <name type="scientific">Elongatibacter sediminis</name>
    <dbReference type="NCBI Taxonomy" id="3119006"/>
    <lineage>
        <taxon>Bacteria</taxon>
        <taxon>Pseudomonadati</taxon>
        <taxon>Pseudomonadota</taxon>
        <taxon>Gammaproteobacteria</taxon>
        <taxon>Chromatiales</taxon>
        <taxon>Wenzhouxiangellaceae</taxon>
        <taxon>Elongatibacter</taxon>
    </lineage>
</organism>
<dbReference type="InterPro" id="IPR014914">
    <property type="entry name" value="RES_dom"/>
</dbReference>
<dbReference type="Proteomes" id="UP001359886">
    <property type="component" value="Unassembled WGS sequence"/>
</dbReference>
<gene>
    <name evidence="2" type="ORF">V3330_06250</name>
</gene>
<protein>
    <submittedName>
        <fullName evidence="2">RES family NAD+ phosphorylase</fullName>
    </submittedName>
</protein>
<dbReference type="RefSeq" id="WP_354694536.1">
    <property type="nucleotide sequence ID" value="NZ_JAZHOG010000003.1"/>
</dbReference>
<comment type="caution">
    <text evidence="2">The sequence shown here is derived from an EMBL/GenBank/DDBJ whole genome shotgun (WGS) entry which is preliminary data.</text>
</comment>
<accession>A0AAW9R5Z6</accession>
<dbReference type="AlphaFoldDB" id="A0AAW9R5Z6"/>
<evidence type="ECO:0000313" key="2">
    <source>
        <dbReference type="EMBL" id="MEJ8567222.1"/>
    </source>
</evidence>
<evidence type="ECO:0000259" key="1">
    <source>
        <dbReference type="SMART" id="SM00953"/>
    </source>
</evidence>
<evidence type="ECO:0000313" key="3">
    <source>
        <dbReference type="Proteomes" id="UP001359886"/>
    </source>
</evidence>
<sequence>MTRAAARRFYEPPLASIDWKRSVRVVPSRFPPVGVFDRVADPADLDDVFAVEALTNDRLRDEAGDIRLVPLGERVSGPGTTPIMAAFTHPNREGSRFSDGSFGVYYAANDLDTALAESRYHRERFLAYSSEAPMRIGMRAYYARIRAELHDLRGLGAVHGWKSRAEDVFDPDPERYGAGQSLARELRSRGSGGLVYPSVRRPGGSCVGIFRPKLVAPVTQGPHFDFVWDGHTVTDVLKVQRYSGL</sequence>